<dbReference type="RefSeq" id="WP_033513484.1">
    <property type="nucleotide sequence ID" value="NZ_JDUO01000015.1"/>
</dbReference>
<sequence length="193" mass="21080">MSRKEITTPVTAAIADGDMDVVKANTLLLAMEAYAKQLNASTKALRKYLVEHTEPNETVTTMLGESTHRRGGEAKPKVDDIAMLGSWLYDNGEEDMTDSGYILPVEEALDPKVIAMIMKKHNVTEIPGVKWASARDDSVAVSGPSWDEIISDPKLRETAANALKMTGIPQIAAGEQENGEAEEDEEAFSWETI</sequence>
<evidence type="ECO:0000313" key="3">
    <source>
        <dbReference type="Proteomes" id="UP000029082"/>
    </source>
</evidence>
<organism evidence="2 3">
    <name type="scientific">Bifidobacterium mongoliense DSM 21395</name>
    <dbReference type="NCBI Taxonomy" id="1437603"/>
    <lineage>
        <taxon>Bacteria</taxon>
        <taxon>Bacillati</taxon>
        <taxon>Actinomycetota</taxon>
        <taxon>Actinomycetes</taxon>
        <taxon>Bifidobacteriales</taxon>
        <taxon>Bifidobacteriaceae</taxon>
        <taxon>Bifidobacterium</taxon>
    </lineage>
</organism>
<feature type="compositionally biased region" description="Acidic residues" evidence="1">
    <location>
        <begin position="177"/>
        <end position="193"/>
    </location>
</feature>
<dbReference type="GeneID" id="93095021"/>
<feature type="region of interest" description="Disordered" evidence="1">
    <location>
        <begin position="173"/>
        <end position="193"/>
    </location>
</feature>
<name>A0A087CAJ1_9BIFI</name>
<keyword evidence="3" id="KW-1185">Reference proteome</keyword>
<comment type="caution">
    <text evidence="2">The sequence shown here is derived from an EMBL/GenBank/DDBJ whole genome shotgun (WGS) entry which is preliminary data.</text>
</comment>
<protein>
    <submittedName>
        <fullName evidence="2">Uncharacterized protein</fullName>
    </submittedName>
</protein>
<evidence type="ECO:0000313" key="2">
    <source>
        <dbReference type="EMBL" id="KFI80291.1"/>
    </source>
</evidence>
<dbReference type="EMBL" id="JGZE01000001">
    <property type="protein sequence ID" value="KFI80291.1"/>
    <property type="molecule type" value="Genomic_DNA"/>
</dbReference>
<dbReference type="STRING" id="1437603.GCA_000771525_00501"/>
<dbReference type="AlphaFoldDB" id="A0A087CAJ1"/>
<dbReference type="Proteomes" id="UP000029082">
    <property type="component" value="Unassembled WGS sequence"/>
</dbReference>
<proteinExistence type="predicted"/>
<accession>A0A087CAJ1</accession>
<dbReference type="eggNOG" id="ENOG502ZYB9">
    <property type="taxonomic scope" value="Bacteria"/>
</dbReference>
<gene>
    <name evidence="2" type="ORF">BMON_0163</name>
</gene>
<evidence type="ECO:0000256" key="1">
    <source>
        <dbReference type="SAM" id="MobiDB-lite"/>
    </source>
</evidence>
<reference evidence="2 3" key="1">
    <citation type="submission" date="2014-03" db="EMBL/GenBank/DDBJ databases">
        <title>Genomics of Bifidobacteria.</title>
        <authorList>
            <person name="Ventura M."/>
            <person name="Milani C."/>
            <person name="Lugli G.A."/>
        </authorList>
    </citation>
    <scope>NUCLEOTIDE SEQUENCE [LARGE SCALE GENOMIC DNA]</scope>
    <source>
        <strain evidence="2 3">DSM 21395</strain>
    </source>
</reference>